<feature type="domain" description="Flavin reductase like" evidence="6">
    <location>
        <begin position="18"/>
        <end position="103"/>
    </location>
</feature>
<dbReference type="PANTHER" id="PTHR33798:SF5">
    <property type="entry name" value="FLAVIN REDUCTASE LIKE DOMAIN-CONTAINING PROTEIN"/>
    <property type="match status" value="1"/>
</dbReference>
<dbReference type="SUPFAM" id="SSF50475">
    <property type="entry name" value="FMN-binding split barrel"/>
    <property type="match status" value="1"/>
</dbReference>
<proteinExistence type="inferred from homology"/>
<reference evidence="8" key="1">
    <citation type="journal article" date="2019" name="Int. J. Syst. Evol. Microbiol.">
        <title>The Global Catalogue of Microorganisms (GCM) 10K type strain sequencing project: providing services to taxonomists for standard genome sequencing and annotation.</title>
        <authorList>
            <consortium name="The Broad Institute Genomics Platform"/>
            <consortium name="The Broad Institute Genome Sequencing Center for Infectious Disease"/>
            <person name="Wu L."/>
            <person name="Ma J."/>
        </authorList>
    </citation>
    <scope>NUCLEOTIDE SEQUENCE [LARGE SCALE GENOMIC DNA]</scope>
    <source>
        <strain evidence="8">NBRC 106593</strain>
    </source>
</reference>
<dbReference type="InterPro" id="IPR002563">
    <property type="entry name" value="Flavin_Rdtase-like_dom"/>
</dbReference>
<dbReference type="EMBL" id="JBHSWJ010000002">
    <property type="protein sequence ID" value="MFC6714724.1"/>
    <property type="molecule type" value="Genomic_DNA"/>
</dbReference>
<protein>
    <submittedName>
        <fullName evidence="7">Flavin reductase family protein</fullName>
        <ecNumber evidence="7">1.5.1.-</ecNumber>
    </submittedName>
</protein>
<name>A0ABW2AVM2_9MICO</name>
<evidence type="ECO:0000259" key="6">
    <source>
        <dbReference type="Pfam" id="PF01613"/>
    </source>
</evidence>
<evidence type="ECO:0000256" key="1">
    <source>
        <dbReference type="ARBA" id="ARBA00001917"/>
    </source>
</evidence>
<evidence type="ECO:0000313" key="8">
    <source>
        <dbReference type="Proteomes" id="UP001596356"/>
    </source>
</evidence>
<comment type="similarity">
    <text evidence="4">Belongs to the flavoredoxin family.</text>
</comment>
<dbReference type="GO" id="GO:0016491">
    <property type="term" value="F:oxidoreductase activity"/>
    <property type="evidence" value="ECO:0007669"/>
    <property type="project" value="UniProtKB-KW"/>
</dbReference>
<dbReference type="Pfam" id="PF01613">
    <property type="entry name" value="Flavin_Reduct"/>
    <property type="match status" value="1"/>
</dbReference>
<keyword evidence="3" id="KW-0288">FMN</keyword>
<gene>
    <name evidence="7" type="ORF">ACFQBT_13245</name>
</gene>
<accession>A0ABW2AVM2</accession>
<comment type="caution">
    <text evidence="7">The sequence shown here is derived from an EMBL/GenBank/DDBJ whole genome shotgun (WGS) entry which is preliminary data.</text>
</comment>
<evidence type="ECO:0000256" key="4">
    <source>
        <dbReference type="ARBA" id="ARBA00038054"/>
    </source>
</evidence>
<dbReference type="EC" id="1.5.1.-" evidence="7"/>
<dbReference type="RefSeq" id="WP_377823334.1">
    <property type="nucleotide sequence ID" value="NZ_JBHSWJ010000002.1"/>
</dbReference>
<dbReference type="Gene3D" id="2.30.110.10">
    <property type="entry name" value="Electron Transport, Fmn-binding Protein, Chain A"/>
    <property type="match status" value="1"/>
</dbReference>
<evidence type="ECO:0000313" key="7">
    <source>
        <dbReference type="EMBL" id="MFC6714724.1"/>
    </source>
</evidence>
<evidence type="ECO:0000256" key="5">
    <source>
        <dbReference type="SAM" id="MobiDB-lite"/>
    </source>
</evidence>
<keyword evidence="8" id="KW-1185">Reference proteome</keyword>
<keyword evidence="7" id="KW-0560">Oxidoreductase</keyword>
<dbReference type="PANTHER" id="PTHR33798">
    <property type="entry name" value="FLAVOPROTEIN OXYGENASE"/>
    <property type="match status" value="1"/>
</dbReference>
<organism evidence="7 8">
    <name type="scientific">Branchiibius cervicis</name>
    <dbReference type="NCBI Taxonomy" id="908252"/>
    <lineage>
        <taxon>Bacteria</taxon>
        <taxon>Bacillati</taxon>
        <taxon>Actinomycetota</taxon>
        <taxon>Actinomycetes</taxon>
        <taxon>Micrococcales</taxon>
        <taxon>Dermacoccaceae</taxon>
        <taxon>Branchiibius</taxon>
    </lineage>
</organism>
<evidence type="ECO:0000256" key="3">
    <source>
        <dbReference type="ARBA" id="ARBA00022643"/>
    </source>
</evidence>
<sequence length="121" mass="12524">MVHGQPHPAGYRLGVDDQRRGVANLAPHSFTTVAGVDPPTLCFVSVGAKDTLANVRATGEFVLQIGSWSQLAQMNDSATPLPIDEDEFASAQIATAPSSAVRPPGSPTRRSRSSAAPAGST</sequence>
<dbReference type="Proteomes" id="UP001596356">
    <property type="component" value="Unassembled WGS sequence"/>
</dbReference>
<evidence type="ECO:0000256" key="2">
    <source>
        <dbReference type="ARBA" id="ARBA00022630"/>
    </source>
</evidence>
<dbReference type="InterPro" id="IPR012349">
    <property type="entry name" value="Split_barrel_FMN-bd"/>
</dbReference>
<feature type="region of interest" description="Disordered" evidence="5">
    <location>
        <begin position="77"/>
        <end position="121"/>
    </location>
</feature>
<keyword evidence="2" id="KW-0285">Flavoprotein</keyword>
<comment type="cofactor">
    <cofactor evidence="1">
        <name>FMN</name>
        <dbReference type="ChEBI" id="CHEBI:58210"/>
    </cofactor>
</comment>